<comment type="caution">
    <text evidence="1">The sequence shown here is derived from an EMBL/GenBank/DDBJ whole genome shotgun (WGS) entry which is preliminary data.</text>
</comment>
<keyword evidence="2" id="KW-1185">Reference proteome</keyword>
<evidence type="ECO:0000313" key="2">
    <source>
        <dbReference type="Proteomes" id="UP000297966"/>
    </source>
</evidence>
<gene>
    <name evidence="1" type="ORF">E4K65_12670</name>
</gene>
<proteinExistence type="predicted"/>
<dbReference type="RefSeq" id="WP_135174436.1">
    <property type="nucleotide sequence ID" value="NZ_SPQT01000005.1"/>
</dbReference>
<dbReference type="OrthoDB" id="418728at2"/>
<evidence type="ECO:0000313" key="1">
    <source>
        <dbReference type="EMBL" id="TFV48264.1"/>
    </source>
</evidence>
<dbReference type="Proteomes" id="UP000297966">
    <property type="component" value="Unassembled WGS sequence"/>
</dbReference>
<dbReference type="InterPro" id="IPR036866">
    <property type="entry name" value="RibonucZ/Hydroxyglut_hydro"/>
</dbReference>
<dbReference type="Gene3D" id="3.60.15.10">
    <property type="entry name" value="Ribonuclease Z/Hydroxyacylglutathione hydrolase-like"/>
    <property type="match status" value="1"/>
</dbReference>
<evidence type="ECO:0008006" key="3">
    <source>
        <dbReference type="Google" id="ProtNLM"/>
    </source>
</evidence>
<organism evidence="1 2">
    <name type="scientific">Bradyrhizobium niftali</name>
    <dbReference type="NCBI Taxonomy" id="2560055"/>
    <lineage>
        <taxon>Bacteria</taxon>
        <taxon>Pseudomonadati</taxon>
        <taxon>Pseudomonadota</taxon>
        <taxon>Alphaproteobacteria</taxon>
        <taxon>Hyphomicrobiales</taxon>
        <taxon>Nitrobacteraceae</taxon>
        <taxon>Bradyrhizobium</taxon>
    </lineage>
</organism>
<dbReference type="AlphaFoldDB" id="A0A4Y9LZD5"/>
<protein>
    <recommendedName>
        <fullName evidence="3">Metallo-beta-lactamase domain-containing protein</fullName>
    </recommendedName>
</protein>
<sequence length="266" mass="29581">MNRPWDYVDEVIDSFHGAYTREGLIKRMREMHPYLIEMEEIATRRGITVKAPLQGAAIGPFTVLAPSRARYVQLIPDLDKTPTAYGSNLKGGFGSALAKAFVDVAEKVLERLDLETLDDNPPATSASNETSVVQWAVIDGKRILLTADVGPEGLAEAAQYAEKISLSIQPHLVQIPHHGSRRNVTPTVLNRWLGNYPASYRGDAIASIGKNADIYPRKKVANAFTRRGYSVYATRDSWINFHEGYERRADMGYAQVIPFTSDVEDD</sequence>
<name>A0A4Y9LZD5_9BRAD</name>
<reference evidence="1 2" key="1">
    <citation type="submission" date="2019-03" db="EMBL/GenBank/DDBJ databases">
        <title>Bradyrhizobium diversity isolated from nodules of Chamaecrista fasciculata.</title>
        <authorList>
            <person name="Klepa M.S."/>
            <person name="Urquiaga M.O."/>
            <person name="Hungria M."/>
            <person name="Delamuta J.R."/>
        </authorList>
    </citation>
    <scope>NUCLEOTIDE SEQUENCE [LARGE SCALE GENOMIC DNA]</scope>
    <source>
        <strain evidence="1 2">CNPSo 3448</strain>
    </source>
</reference>
<accession>A0A4Y9LZD5</accession>
<dbReference type="EMBL" id="SPQT01000005">
    <property type="protein sequence ID" value="TFV48264.1"/>
    <property type="molecule type" value="Genomic_DNA"/>
</dbReference>